<reference evidence="4 5" key="1">
    <citation type="submission" date="2019-08" db="EMBL/GenBank/DDBJ databases">
        <authorList>
            <person name="Peeters C."/>
        </authorList>
    </citation>
    <scope>NUCLEOTIDE SEQUENCE [LARGE SCALE GENOMIC DNA]</scope>
    <source>
        <strain evidence="4 5">LMG 20603</strain>
    </source>
</reference>
<dbReference type="PANTHER" id="PTHR11820:SF90">
    <property type="entry name" value="FLUTATHIONE S-TRANSFERASE"/>
    <property type="match status" value="1"/>
</dbReference>
<dbReference type="GO" id="GO:0046872">
    <property type="term" value="F:metal ion binding"/>
    <property type="evidence" value="ECO:0007669"/>
    <property type="project" value="UniProtKB-KW"/>
</dbReference>
<dbReference type="InterPro" id="IPR036663">
    <property type="entry name" value="Fumarylacetoacetase_C_sf"/>
</dbReference>
<dbReference type="AlphaFoldDB" id="A0A5E5BML3"/>
<protein>
    <submittedName>
        <fullName evidence="4">Fumarylacetoacetate hydrolase</fullName>
    </submittedName>
</protein>
<dbReference type="Gene3D" id="3.90.850.10">
    <property type="entry name" value="Fumarylacetoacetase-like, C-terminal domain"/>
    <property type="match status" value="1"/>
</dbReference>
<evidence type="ECO:0000313" key="4">
    <source>
        <dbReference type="EMBL" id="VVE87501.1"/>
    </source>
</evidence>
<gene>
    <name evidence="4" type="ORF">PBR20603_01437</name>
</gene>
<dbReference type="Pfam" id="PF01557">
    <property type="entry name" value="FAA_hydrolase"/>
    <property type="match status" value="1"/>
</dbReference>
<keyword evidence="1" id="KW-0479">Metal-binding</keyword>
<feature type="domain" description="Fumarylacetoacetase-like C-terminal" evidence="3">
    <location>
        <begin position="47"/>
        <end position="247"/>
    </location>
</feature>
<sequence length="253" mass="27013">MCRRLYFVGYCFVSAESLLMSQFVISAPPQASVAVAGSDARFPVRRVFCVGRNYAAHAREMGSNPDREPPFFFMKPADAVVAAKGTLPYPPLTSELHHEIELVVAIGADGENVDASQALSLVWGYGVGVDLTRRDLQQQAKDTRRPWDWGKAFDASAPCGPLHAVAEVGHPKEGRVWLDVNGENRQTGDLNELIWSVPDLIAEISRSVKLAAGDLIFTGTPAGVGPLEPGDKVSAGVAGVGEIAFTVGEKPAA</sequence>
<keyword evidence="5" id="KW-1185">Reference proteome</keyword>
<dbReference type="SUPFAM" id="SSF56529">
    <property type="entry name" value="FAH"/>
    <property type="match status" value="1"/>
</dbReference>
<accession>A0A5E5BML3</accession>
<evidence type="ECO:0000256" key="1">
    <source>
        <dbReference type="ARBA" id="ARBA00022723"/>
    </source>
</evidence>
<dbReference type="PANTHER" id="PTHR11820">
    <property type="entry name" value="ACYLPYRUVASE"/>
    <property type="match status" value="1"/>
</dbReference>
<dbReference type="InterPro" id="IPR011234">
    <property type="entry name" value="Fumarylacetoacetase-like_C"/>
</dbReference>
<organism evidence="4 5">
    <name type="scientific">Pandoraea bronchicola</name>
    <dbReference type="NCBI Taxonomy" id="2508287"/>
    <lineage>
        <taxon>Bacteria</taxon>
        <taxon>Pseudomonadati</taxon>
        <taxon>Pseudomonadota</taxon>
        <taxon>Betaproteobacteria</taxon>
        <taxon>Burkholderiales</taxon>
        <taxon>Burkholderiaceae</taxon>
        <taxon>Pandoraea</taxon>
    </lineage>
</organism>
<keyword evidence="4" id="KW-0378">Hydrolase</keyword>
<evidence type="ECO:0000259" key="3">
    <source>
        <dbReference type="Pfam" id="PF01557"/>
    </source>
</evidence>
<evidence type="ECO:0000256" key="2">
    <source>
        <dbReference type="SAM" id="SignalP"/>
    </source>
</evidence>
<name>A0A5E5BML3_9BURK</name>
<feature type="signal peptide" evidence="2">
    <location>
        <begin position="1"/>
        <end position="26"/>
    </location>
</feature>
<dbReference type="Proteomes" id="UP000382040">
    <property type="component" value="Unassembled WGS sequence"/>
</dbReference>
<dbReference type="GO" id="GO:0018773">
    <property type="term" value="F:acetylpyruvate hydrolase activity"/>
    <property type="evidence" value="ECO:0007669"/>
    <property type="project" value="TreeGrafter"/>
</dbReference>
<feature type="chain" id="PRO_5022800242" evidence="2">
    <location>
        <begin position="27"/>
        <end position="253"/>
    </location>
</feature>
<evidence type="ECO:0000313" key="5">
    <source>
        <dbReference type="Proteomes" id="UP000382040"/>
    </source>
</evidence>
<keyword evidence="2" id="KW-0732">Signal</keyword>
<proteinExistence type="predicted"/>
<dbReference type="EMBL" id="CABPST010000002">
    <property type="protein sequence ID" value="VVE87501.1"/>
    <property type="molecule type" value="Genomic_DNA"/>
</dbReference>